<name>A0A0K0VLP3_9VIRU</name>
<sequence>MYIYIPFANPQKKTTTLHRSHSKMTSKVNLTIEIPDATNIEVNPPPKTPSKDIPFSPFSATNAVVIDMEMEDTSFPSPSPTNDNEVVSDTCIVDMRGEDSSFPSPSPTCKIIDEETVKKIDEFNGGMDVVGIRSDVPTSEEDDLNEIVQSACESKSATLKTSAN</sequence>
<proteinExistence type="predicted"/>
<evidence type="ECO:0000313" key="1">
    <source>
        <dbReference type="EMBL" id="AKS10637.1"/>
    </source>
</evidence>
<organism evidence="1">
    <name type="scientific">Metopaulias depressus WSSV-like virus</name>
    <dbReference type="NCBI Taxonomy" id="1675544"/>
    <lineage>
        <taxon>Viruses</taxon>
        <taxon>Viruses incertae sedis</taxon>
        <taxon>Naldaviricetes</taxon>
        <taxon>Nimaviridae</taxon>
        <taxon>Whispovirus</taxon>
    </lineage>
</organism>
<protein>
    <submittedName>
        <fullName evidence="1">Wsv294-like protein</fullName>
    </submittedName>
</protein>
<dbReference type="EMBL" id="KR820242">
    <property type="protein sequence ID" value="AKS10637.1"/>
    <property type="molecule type" value="Genomic_DNA"/>
</dbReference>
<accession>A0A0K0VLP3</accession>
<reference evidence="1" key="1">
    <citation type="journal article" date="2015" name="BMC Evol. Biol.">
        <title>Characterization of fossilized relatives of the White Spot Syndrome Virus in genomes of decapod crustaceans.</title>
        <authorList>
            <person name="Rozenberg A."/>
            <person name="Brand P."/>
            <person name="Rivera N."/>
            <person name="Leese F."/>
            <person name="Schubart C.D."/>
        </authorList>
    </citation>
    <scope>NUCLEOTIDE SEQUENCE</scope>
    <source>
        <strain evidence="1">747*9</strain>
    </source>
</reference>